<name>A0A1G2F622_9BACT</name>
<dbReference type="EMBL" id="MHMV01000044">
    <property type="protein sequence ID" value="OGZ33489.1"/>
    <property type="molecule type" value="Genomic_DNA"/>
</dbReference>
<comment type="caution">
    <text evidence="2">The sequence shown here is derived from an EMBL/GenBank/DDBJ whole genome shotgun (WGS) entry which is preliminary data.</text>
</comment>
<dbReference type="Gene3D" id="3.30.420.10">
    <property type="entry name" value="Ribonuclease H-like superfamily/Ribonuclease H"/>
    <property type="match status" value="1"/>
</dbReference>
<evidence type="ECO:0000259" key="1">
    <source>
        <dbReference type="Pfam" id="PF10108"/>
    </source>
</evidence>
<organism evidence="2 3">
    <name type="scientific">Candidatus Portnoybacteria bacterium RBG_13_41_18</name>
    <dbReference type="NCBI Taxonomy" id="1801991"/>
    <lineage>
        <taxon>Bacteria</taxon>
        <taxon>Candidatus Portnoyibacteriota</taxon>
    </lineage>
</organism>
<feature type="domain" description="Predicted 3'-5' exonuclease PolB-like" evidence="1">
    <location>
        <begin position="116"/>
        <end position="242"/>
    </location>
</feature>
<sequence>MLPEKKSVKYFYKLIILNDSSLFNLSVFVPKLIYGVDILGMQKLYLDIETLPADEQSYKALKLLFAKKKEKAKGTGKYVCDFEQWLLGTSFDGAFGQILCIGYAANNEPAGVIFNDKNEKKTLEQFWQMANDFNLFIGHNIMDFDLRFIYQRSIVQKVRPTLDLNFARYRSAPIFDTMKEWVKWANMTVGLEHLALALGIPTPKDGIDGSQVFDFYRKGKIEEILKYCQRDVETTRAVYKRIIFEG</sequence>
<dbReference type="Proteomes" id="UP000177725">
    <property type="component" value="Unassembled WGS sequence"/>
</dbReference>
<dbReference type="AlphaFoldDB" id="A0A1G2F622"/>
<dbReference type="GO" id="GO:0003676">
    <property type="term" value="F:nucleic acid binding"/>
    <property type="evidence" value="ECO:0007669"/>
    <property type="project" value="InterPro"/>
</dbReference>
<protein>
    <recommendedName>
        <fullName evidence="1">Predicted 3'-5' exonuclease PolB-like domain-containing protein</fullName>
    </recommendedName>
</protein>
<dbReference type="SUPFAM" id="SSF53098">
    <property type="entry name" value="Ribonuclease H-like"/>
    <property type="match status" value="1"/>
</dbReference>
<dbReference type="Pfam" id="PF10108">
    <property type="entry name" value="DNA_pol_B_exo2"/>
    <property type="match status" value="1"/>
</dbReference>
<dbReference type="InterPro" id="IPR012337">
    <property type="entry name" value="RNaseH-like_sf"/>
</dbReference>
<gene>
    <name evidence="2" type="ORF">A2174_03240</name>
</gene>
<reference evidence="2 3" key="1">
    <citation type="journal article" date="2016" name="Nat. Commun.">
        <title>Thousands of microbial genomes shed light on interconnected biogeochemical processes in an aquifer system.</title>
        <authorList>
            <person name="Anantharaman K."/>
            <person name="Brown C.T."/>
            <person name="Hug L.A."/>
            <person name="Sharon I."/>
            <person name="Castelle C.J."/>
            <person name="Probst A.J."/>
            <person name="Thomas B.C."/>
            <person name="Singh A."/>
            <person name="Wilkins M.J."/>
            <person name="Karaoz U."/>
            <person name="Brodie E.L."/>
            <person name="Williams K.H."/>
            <person name="Hubbard S.S."/>
            <person name="Banfield J.F."/>
        </authorList>
    </citation>
    <scope>NUCLEOTIDE SEQUENCE [LARGE SCALE GENOMIC DNA]</scope>
</reference>
<evidence type="ECO:0000313" key="2">
    <source>
        <dbReference type="EMBL" id="OGZ33489.1"/>
    </source>
</evidence>
<dbReference type="InterPro" id="IPR036397">
    <property type="entry name" value="RNaseH_sf"/>
</dbReference>
<dbReference type="InterPro" id="IPR019288">
    <property type="entry name" value="3'-5'_exonuclease_PolB-like"/>
</dbReference>
<proteinExistence type="predicted"/>
<evidence type="ECO:0000313" key="3">
    <source>
        <dbReference type="Proteomes" id="UP000177725"/>
    </source>
</evidence>
<accession>A0A1G2F622</accession>